<accession>A0A0G0K6F4</accession>
<dbReference type="EMBL" id="LBUX01000005">
    <property type="protein sequence ID" value="KKQ74412.1"/>
    <property type="molecule type" value="Genomic_DNA"/>
</dbReference>
<dbReference type="Proteomes" id="UP000034498">
    <property type="component" value="Unassembled WGS sequence"/>
</dbReference>
<comment type="caution">
    <text evidence="2">The sequence shown here is derived from an EMBL/GenBank/DDBJ whole genome shotgun (WGS) entry which is preliminary data.</text>
</comment>
<dbReference type="AlphaFoldDB" id="A0A0G0K6F4"/>
<protein>
    <submittedName>
        <fullName evidence="2">Uncharacterized protein</fullName>
    </submittedName>
</protein>
<keyword evidence="1" id="KW-0472">Membrane</keyword>
<gene>
    <name evidence="2" type="ORF">US94_C0005G0008</name>
</gene>
<name>A0A0G0K6F4_9BACT</name>
<proteinExistence type="predicted"/>
<dbReference type="STRING" id="1618336.US94_C0005G0008"/>
<evidence type="ECO:0000313" key="2">
    <source>
        <dbReference type="EMBL" id="KKQ74412.1"/>
    </source>
</evidence>
<reference evidence="2 3" key="1">
    <citation type="journal article" date="2015" name="Nature">
        <title>rRNA introns, odd ribosomes, and small enigmatic genomes across a large radiation of phyla.</title>
        <authorList>
            <person name="Brown C.T."/>
            <person name="Hug L.A."/>
            <person name="Thomas B.C."/>
            <person name="Sharon I."/>
            <person name="Castelle C.J."/>
            <person name="Singh A."/>
            <person name="Wilkins M.J."/>
            <person name="Williams K.H."/>
            <person name="Banfield J.F."/>
        </authorList>
    </citation>
    <scope>NUCLEOTIDE SEQUENCE [LARGE SCALE GENOMIC DNA]</scope>
</reference>
<organism evidence="2 3">
    <name type="scientific">Berkelbacteria bacterium GW2011_GWB1_38_5</name>
    <dbReference type="NCBI Taxonomy" id="1618336"/>
    <lineage>
        <taxon>Bacteria</taxon>
        <taxon>Candidatus Berkelbacteria</taxon>
    </lineage>
</organism>
<evidence type="ECO:0000313" key="3">
    <source>
        <dbReference type="Proteomes" id="UP000034498"/>
    </source>
</evidence>
<keyword evidence="1" id="KW-0812">Transmembrane</keyword>
<feature type="transmembrane region" description="Helical" evidence="1">
    <location>
        <begin position="31"/>
        <end position="53"/>
    </location>
</feature>
<keyword evidence="1" id="KW-1133">Transmembrane helix</keyword>
<evidence type="ECO:0000256" key="1">
    <source>
        <dbReference type="SAM" id="Phobius"/>
    </source>
</evidence>
<sequence length="62" mass="7820">MKQFLLRLWLKIKDFFINLVFRLKPRWQIRWIITFVLWLIFLIYIGFGVYFGLSIYKYHSES</sequence>